<dbReference type="FunFam" id="1.10.287.130:FF:000001">
    <property type="entry name" value="Two-component sensor histidine kinase"/>
    <property type="match status" value="1"/>
</dbReference>
<evidence type="ECO:0000256" key="11">
    <source>
        <dbReference type="SAM" id="Phobius"/>
    </source>
</evidence>
<dbReference type="PATRIC" id="fig|1121290.3.peg.2179"/>
<dbReference type="InterPro" id="IPR036097">
    <property type="entry name" value="HisK_dim/P_sf"/>
</dbReference>
<feature type="domain" description="HAMP" evidence="13">
    <location>
        <begin position="193"/>
        <end position="245"/>
    </location>
</feature>
<evidence type="ECO:0000259" key="12">
    <source>
        <dbReference type="PROSITE" id="PS50109"/>
    </source>
</evidence>
<evidence type="ECO:0000313" key="14">
    <source>
        <dbReference type="EMBL" id="OFI01377.1"/>
    </source>
</evidence>
<evidence type="ECO:0000256" key="7">
    <source>
        <dbReference type="ARBA" id="ARBA00022777"/>
    </source>
</evidence>
<feature type="transmembrane region" description="Helical" evidence="11">
    <location>
        <begin position="12"/>
        <end position="32"/>
    </location>
</feature>
<dbReference type="AlphaFoldDB" id="A0A1E8EVS7"/>
<dbReference type="PROSITE" id="PS50109">
    <property type="entry name" value="HIS_KIN"/>
    <property type="match status" value="1"/>
</dbReference>
<feature type="transmembrane region" description="Helical" evidence="11">
    <location>
        <begin position="168"/>
        <end position="191"/>
    </location>
</feature>
<dbReference type="InterPro" id="IPR003594">
    <property type="entry name" value="HATPase_dom"/>
</dbReference>
<keyword evidence="8 11" id="KW-1133">Transmembrane helix</keyword>
<gene>
    <name evidence="14" type="primary">tcrY</name>
    <name evidence="14" type="ORF">CLOACE_21650</name>
</gene>
<dbReference type="CDD" id="cd06225">
    <property type="entry name" value="HAMP"/>
    <property type="match status" value="1"/>
</dbReference>
<dbReference type="SUPFAM" id="SSF47384">
    <property type="entry name" value="Homodimeric domain of signal transducing histidine kinase"/>
    <property type="match status" value="1"/>
</dbReference>
<keyword evidence="15" id="KW-1185">Reference proteome</keyword>
<dbReference type="SUPFAM" id="SSF158472">
    <property type="entry name" value="HAMP domain-like"/>
    <property type="match status" value="1"/>
</dbReference>
<dbReference type="RefSeq" id="WP_070111266.1">
    <property type="nucleotide sequence ID" value="NZ_LZFO01000047.1"/>
</dbReference>
<dbReference type="PROSITE" id="PS50885">
    <property type="entry name" value="HAMP"/>
    <property type="match status" value="1"/>
</dbReference>
<keyword evidence="9" id="KW-0902">Two-component regulatory system</keyword>
<keyword evidence="10 11" id="KW-0472">Membrane</keyword>
<evidence type="ECO:0000256" key="1">
    <source>
        <dbReference type="ARBA" id="ARBA00000085"/>
    </source>
</evidence>
<comment type="subcellular location">
    <subcellularLocation>
        <location evidence="2">Membrane</location>
        <topology evidence="2">Multi-pass membrane protein</topology>
    </subcellularLocation>
</comment>
<comment type="caution">
    <text evidence="14">The sequence shown here is derived from an EMBL/GenBank/DDBJ whole genome shotgun (WGS) entry which is preliminary data.</text>
</comment>
<protein>
    <recommendedName>
        <fullName evidence="3">histidine kinase</fullName>
        <ecNumber evidence="3">2.7.13.3</ecNumber>
    </recommendedName>
</protein>
<dbReference type="InterPro" id="IPR003660">
    <property type="entry name" value="HAMP_dom"/>
</dbReference>
<dbReference type="EC" id="2.7.13.3" evidence="3"/>
<keyword evidence="5 14" id="KW-0808">Transferase</keyword>
<evidence type="ECO:0000313" key="15">
    <source>
        <dbReference type="Proteomes" id="UP000175744"/>
    </source>
</evidence>
<evidence type="ECO:0000256" key="10">
    <source>
        <dbReference type="ARBA" id="ARBA00023136"/>
    </source>
</evidence>
<dbReference type="Gene3D" id="3.30.565.10">
    <property type="entry name" value="Histidine kinase-like ATPase, C-terminal domain"/>
    <property type="match status" value="1"/>
</dbReference>
<organism evidence="14 15">
    <name type="scientific">Clostridium acetireducens DSM 10703</name>
    <dbReference type="NCBI Taxonomy" id="1121290"/>
    <lineage>
        <taxon>Bacteria</taxon>
        <taxon>Bacillati</taxon>
        <taxon>Bacillota</taxon>
        <taxon>Clostridia</taxon>
        <taxon>Eubacteriales</taxon>
        <taxon>Clostridiaceae</taxon>
        <taxon>Clostridium</taxon>
    </lineage>
</organism>
<accession>A0A1E8EVS7</accession>
<evidence type="ECO:0000256" key="2">
    <source>
        <dbReference type="ARBA" id="ARBA00004141"/>
    </source>
</evidence>
<evidence type="ECO:0000256" key="9">
    <source>
        <dbReference type="ARBA" id="ARBA00023012"/>
    </source>
</evidence>
<sequence length="484" mass="56089">MKNSIKFKFSLGLLIIYFISAIGLNILIRLVFKSNIENIIKNSTKDIMKNSREHIEYKFTMAELPLNENSLIIESNTILDYLQKDYNCDGEIRNKNGEIICRNVEGKFKNIADESVKEALKGQALAKLNYINNELYVVFSFPLYYENKSIGIITIVKDYSELYKYNKIAINLITLIEILIFIMIFIVSLIFTNKITTPITNLTKAVKNVSQGNYESYFEVKSNDEIGLLSMEFINMRNKIKHQIDTINKEKEKVIKLEKGRREFFNNVTHELKTPLTAISGYAQILLDENVKDEKFKIRASNRIYMESERLHELVLDLISVSKGLSNIEENKEILDMKKLLTEICEDMKIKANKYNLKLISNINEGYIYGQSNKIRQLVINILDNAIKYSWEGEKIFVKSLNEEGFFILEVCNKGNKIPEDIYNNIFNPFVKSPVSMEKHSRGLGLYICTEILKEHNGEIKIENDNLIKITIKIPYHGNNLETT</sequence>
<evidence type="ECO:0000256" key="4">
    <source>
        <dbReference type="ARBA" id="ARBA00022553"/>
    </source>
</evidence>
<reference evidence="14 15" key="1">
    <citation type="submission" date="2016-06" db="EMBL/GenBank/DDBJ databases">
        <title>Genome sequence of Clostridium acetireducens DSM 10703.</title>
        <authorList>
            <person name="Poehlein A."/>
            <person name="Fluechter S."/>
            <person name="Duerre P."/>
            <person name="Daniel R."/>
        </authorList>
    </citation>
    <scope>NUCLEOTIDE SEQUENCE [LARGE SCALE GENOMIC DNA]</scope>
    <source>
        <strain evidence="14 15">DSM 10703</strain>
    </source>
</reference>
<evidence type="ECO:0000256" key="8">
    <source>
        <dbReference type="ARBA" id="ARBA00022989"/>
    </source>
</evidence>
<feature type="domain" description="Histidine kinase" evidence="12">
    <location>
        <begin position="267"/>
        <end position="478"/>
    </location>
</feature>
<dbReference type="SMART" id="SM00388">
    <property type="entry name" value="HisKA"/>
    <property type="match status" value="1"/>
</dbReference>
<dbReference type="Pfam" id="PF00672">
    <property type="entry name" value="HAMP"/>
    <property type="match status" value="1"/>
</dbReference>
<evidence type="ECO:0000256" key="6">
    <source>
        <dbReference type="ARBA" id="ARBA00022692"/>
    </source>
</evidence>
<evidence type="ECO:0000256" key="3">
    <source>
        <dbReference type="ARBA" id="ARBA00012438"/>
    </source>
</evidence>
<dbReference type="SMART" id="SM00387">
    <property type="entry name" value="HATPase_c"/>
    <property type="match status" value="1"/>
</dbReference>
<dbReference type="GO" id="GO:0000155">
    <property type="term" value="F:phosphorelay sensor kinase activity"/>
    <property type="evidence" value="ECO:0007669"/>
    <property type="project" value="InterPro"/>
</dbReference>
<dbReference type="InterPro" id="IPR036890">
    <property type="entry name" value="HATPase_C_sf"/>
</dbReference>
<dbReference type="SUPFAM" id="SSF55874">
    <property type="entry name" value="ATPase domain of HSP90 chaperone/DNA topoisomerase II/histidine kinase"/>
    <property type="match status" value="1"/>
</dbReference>
<comment type="catalytic activity">
    <reaction evidence="1">
        <text>ATP + protein L-histidine = ADP + protein N-phospho-L-histidine.</text>
        <dbReference type="EC" id="2.7.13.3"/>
    </reaction>
</comment>
<dbReference type="Pfam" id="PF00512">
    <property type="entry name" value="HisKA"/>
    <property type="match status" value="1"/>
</dbReference>
<dbReference type="Proteomes" id="UP000175744">
    <property type="component" value="Unassembled WGS sequence"/>
</dbReference>
<dbReference type="Gene3D" id="1.10.287.130">
    <property type="match status" value="1"/>
</dbReference>
<dbReference type="PANTHER" id="PTHR45528">
    <property type="entry name" value="SENSOR HISTIDINE KINASE CPXA"/>
    <property type="match status" value="1"/>
</dbReference>
<dbReference type="InterPro" id="IPR003661">
    <property type="entry name" value="HisK_dim/P_dom"/>
</dbReference>
<keyword evidence="7 14" id="KW-0418">Kinase</keyword>
<proteinExistence type="predicted"/>
<dbReference type="PANTHER" id="PTHR45528:SF10">
    <property type="entry name" value="METHYL-ACCEPTING CHEMOTAXIS PROTEIN"/>
    <property type="match status" value="1"/>
</dbReference>
<dbReference type="EMBL" id="LZFO01000047">
    <property type="protein sequence ID" value="OFI01377.1"/>
    <property type="molecule type" value="Genomic_DNA"/>
</dbReference>
<dbReference type="SMART" id="SM00304">
    <property type="entry name" value="HAMP"/>
    <property type="match status" value="1"/>
</dbReference>
<dbReference type="Gene3D" id="6.10.340.10">
    <property type="match status" value="1"/>
</dbReference>
<evidence type="ECO:0000256" key="5">
    <source>
        <dbReference type="ARBA" id="ARBA00022679"/>
    </source>
</evidence>
<dbReference type="STRING" id="1121290.CLAOCE_21650"/>
<dbReference type="Pfam" id="PF02518">
    <property type="entry name" value="HATPase_c"/>
    <property type="match status" value="1"/>
</dbReference>
<dbReference type="OrthoDB" id="9786919at2"/>
<dbReference type="InterPro" id="IPR005467">
    <property type="entry name" value="His_kinase_dom"/>
</dbReference>
<keyword evidence="6 11" id="KW-0812">Transmembrane</keyword>
<dbReference type="InterPro" id="IPR050398">
    <property type="entry name" value="HssS/ArlS-like"/>
</dbReference>
<dbReference type="CDD" id="cd00082">
    <property type="entry name" value="HisKA"/>
    <property type="match status" value="1"/>
</dbReference>
<evidence type="ECO:0000259" key="13">
    <source>
        <dbReference type="PROSITE" id="PS50885"/>
    </source>
</evidence>
<name>A0A1E8EVS7_9CLOT</name>
<keyword evidence="4" id="KW-0597">Phosphoprotein</keyword>
<dbReference type="GO" id="GO:0005886">
    <property type="term" value="C:plasma membrane"/>
    <property type="evidence" value="ECO:0007669"/>
    <property type="project" value="TreeGrafter"/>
</dbReference>